<keyword evidence="7" id="KW-1185">Reference proteome</keyword>
<dbReference type="InterPro" id="IPR007318">
    <property type="entry name" value="Phopholipid_MeTrfase"/>
</dbReference>
<dbReference type="Gene3D" id="1.20.120.1630">
    <property type="match status" value="1"/>
</dbReference>
<evidence type="ECO:0000256" key="4">
    <source>
        <dbReference type="ARBA" id="ARBA00023136"/>
    </source>
</evidence>
<dbReference type="GO" id="GO:0032259">
    <property type="term" value="P:methylation"/>
    <property type="evidence" value="ECO:0007669"/>
    <property type="project" value="UniProtKB-KW"/>
</dbReference>
<dbReference type="PANTHER" id="PTHR12714:SF24">
    <property type="entry name" value="SLR1182 PROTEIN"/>
    <property type="match status" value="1"/>
</dbReference>
<comment type="subcellular location">
    <subcellularLocation>
        <location evidence="1">Endomembrane system</location>
        <topology evidence="1">Multi-pass membrane protein</topology>
    </subcellularLocation>
</comment>
<keyword evidence="6" id="KW-0808">Transferase</keyword>
<evidence type="ECO:0000256" key="2">
    <source>
        <dbReference type="ARBA" id="ARBA00022692"/>
    </source>
</evidence>
<feature type="transmembrane region" description="Helical" evidence="5">
    <location>
        <begin position="16"/>
        <end position="32"/>
    </location>
</feature>
<dbReference type="GO" id="GO:0012505">
    <property type="term" value="C:endomembrane system"/>
    <property type="evidence" value="ECO:0007669"/>
    <property type="project" value="UniProtKB-SubCell"/>
</dbReference>
<organism evidence="6 7">
    <name type="scientific">Paracoccus zhejiangensis</name>
    <dbReference type="NCBI Taxonomy" id="1077935"/>
    <lineage>
        <taxon>Bacteria</taxon>
        <taxon>Pseudomonadati</taxon>
        <taxon>Pseudomonadota</taxon>
        <taxon>Alphaproteobacteria</taxon>
        <taxon>Rhodobacterales</taxon>
        <taxon>Paracoccaceae</taxon>
        <taxon>Paracoccus</taxon>
    </lineage>
</organism>
<dbReference type="KEGG" id="pzh:CX676_02550"/>
<gene>
    <name evidence="6" type="ORF">CX676_02550</name>
</gene>
<dbReference type="PANTHER" id="PTHR12714">
    <property type="entry name" value="PROTEIN-S ISOPRENYLCYSTEINE O-METHYLTRANSFERASE"/>
    <property type="match status" value="1"/>
</dbReference>
<reference evidence="6 7" key="1">
    <citation type="journal article" date="2013" name="Antonie Van Leeuwenhoek">
        <title>Paracoccus zhejiangensis sp. nov., isolated from activated sludge in wastewater-treatment system.</title>
        <authorList>
            <person name="Wu Z.G."/>
            <person name="Zhang D.F."/>
            <person name="Liu Y.L."/>
            <person name="Wang F."/>
            <person name="Jiang X."/>
            <person name="Li C."/>
            <person name="Li S.P."/>
            <person name="Hong Q."/>
            <person name="Li W.J."/>
        </authorList>
    </citation>
    <scope>NUCLEOTIDE SEQUENCE [LARGE SCALE GENOMIC DNA]</scope>
    <source>
        <strain evidence="6 7">J6</strain>
    </source>
</reference>
<dbReference type="Proteomes" id="UP000234530">
    <property type="component" value="Chromosome"/>
</dbReference>
<evidence type="ECO:0000256" key="1">
    <source>
        <dbReference type="ARBA" id="ARBA00004127"/>
    </source>
</evidence>
<keyword evidence="6" id="KW-0489">Methyltransferase</keyword>
<feature type="transmembrane region" description="Helical" evidence="5">
    <location>
        <begin position="98"/>
        <end position="124"/>
    </location>
</feature>
<evidence type="ECO:0000313" key="6">
    <source>
        <dbReference type="EMBL" id="AUH63174.1"/>
    </source>
</evidence>
<keyword evidence="4 5" id="KW-0472">Membrane</keyword>
<evidence type="ECO:0000256" key="3">
    <source>
        <dbReference type="ARBA" id="ARBA00022989"/>
    </source>
</evidence>
<keyword evidence="3 5" id="KW-1133">Transmembrane helix</keyword>
<accession>A0A2H5EV57</accession>
<dbReference type="Pfam" id="PF04191">
    <property type="entry name" value="PEMT"/>
    <property type="match status" value="1"/>
</dbReference>
<sequence>MSRREGKPGWPVSADYPPVWTLGFAVAIWLIGRLLPSGAALFVALGWLLVLVSLGLMLWAVLHFRRANTTVNPHGQPARLITGGPFRFSRNPIYLGDALLLVGLCLAFRALTALVLIPVFVWIINRRFIGPEEARLTAAFPQDYPEYASRIRRWL</sequence>
<feature type="transmembrane region" description="Helical" evidence="5">
    <location>
        <begin position="39"/>
        <end position="62"/>
    </location>
</feature>
<proteinExistence type="predicted"/>
<protein>
    <submittedName>
        <fullName evidence="6">S-isoprenylcysteine methyltransferase</fullName>
    </submittedName>
</protein>
<evidence type="ECO:0000256" key="5">
    <source>
        <dbReference type="SAM" id="Phobius"/>
    </source>
</evidence>
<keyword evidence="2 5" id="KW-0812">Transmembrane</keyword>
<dbReference type="OrthoDB" id="9811969at2"/>
<name>A0A2H5EV57_9RHOB</name>
<dbReference type="EMBL" id="CP025430">
    <property type="protein sequence ID" value="AUH63174.1"/>
    <property type="molecule type" value="Genomic_DNA"/>
</dbReference>
<dbReference type="GO" id="GO:0008168">
    <property type="term" value="F:methyltransferase activity"/>
    <property type="evidence" value="ECO:0007669"/>
    <property type="project" value="UniProtKB-KW"/>
</dbReference>
<dbReference type="AlphaFoldDB" id="A0A2H5EV57"/>
<evidence type="ECO:0000313" key="7">
    <source>
        <dbReference type="Proteomes" id="UP000234530"/>
    </source>
</evidence>